<dbReference type="Proteomes" id="UP000799776">
    <property type="component" value="Unassembled WGS sequence"/>
</dbReference>
<evidence type="ECO:0000256" key="6">
    <source>
        <dbReference type="ARBA" id="ARBA00023015"/>
    </source>
</evidence>
<keyword evidence="14" id="KW-1185">Reference proteome</keyword>
<name>A0A6A5YCL3_9PEZI</name>
<feature type="region of interest" description="Disordered" evidence="10">
    <location>
        <begin position="132"/>
        <end position="151"/>
    </location>
</feature>
<evidence type="ECO:0000256" key="10">
    <source>
        <dbReference type="SAM" id="MobiDB-lite"/>
    </source>
</evidence>
<comment type="similarity">
    <text evidence="2">Belongs to the RRN7/TAF1B family.</text>
</comment>
<gene>
    <name evidence="13" type="ORF">K490DRAFT_37491</name>
</gene>
<dbReference type="InterPro" id="IPR048538">
    <property type="entry name" value="Rrn7_cyclin_C"/>
</dbReference>
<dbReference type="OrthoDB" id="428577at2759"/>
<evidence type="ECO:0000259" key="11">
    <source>
        <dbReference type="Pfam" id="PF20644"/>
    </source>
</evidence>
<evidence type="ECO:0000256" key="7">
    <source>
        <dbReference type="ARBA" id="ARBA00023125"/>
    </source>
</evidence>
<keyword evidence="3" id="KW-0479">Metal-binding</keyword>
<evidence type="ECO:0000256" key="3">
    <source>
        <dbReference type="ARBA" id="ARBA00022723"/>
    </source>
</evidence>
<dbReference type="GO" id="GO:0042790">
    <property type="term" value="P:nucleolar large rRNA transcription by RNA polymerase I"/>
    <property type="evidence" value="ECO:0007669"/>
    <property type="project" value="TreeGrafter"/>
</dbReference>
<evidence type="ECO:0000256" key="8">
    <source>
        <dbReference type="ARBA" id="ARBA00023163"/>
    </source>
</evidence>
<dbReference type="PANTHER" id="PTHR31576">
    <property type="entry name" value="TATA BOX-BINDING PROTEIN-ASSOCIATED FACTOR RNA POLYMERASE I SUBUNIT B"/>
    <property type="match status" value="1"/>
</dbReference>
<feature type="domain" description="Rrn7/TAF1B N-terminal cyclin" evidence="11">
    <location>
        <begin position="82"/>
        <end position="206"/>
    </location>
</feature>
<evidence type="ECO:0000313" key="13">
    <source>
        <dbReference type="EMBL" id="KAF2089632.1"/>
    </source>
</evidence>
<evidence type="ECO:0000256" key="4">
    <source>
        <dbReference type="ARBA" id="ARBA00022771"/>
    </source>
</evidence>
<evidence type="ECO:0000259" key="12">
    <source>
        <dbReference type="Pfam" id="PF20645"/>
    </source>
</evidence>
<sequence length="535" mass="60584">MKGVRCGVDNCRSKRYHFGEDSYAYCENGHRQEVRLSCGDDEDAFNQQGKKFRAPREKVEKVTKLSTELKGAKAVEQYILCYQVVLWKQARWLVQAKNMPPKLEEIIRDLWAIRLPKLISKIESADEIRSESQLYSSQSEGETDTEGEASRGVNSRKLDAIPHLIDTLALCYFGMLLLRLPACLGDLYSWAASGELLYYRALQSTPYEMRARLPGSYVTALDPDAMIKPAHLETSVQALATAYIRDVGMSIPPLNHPLLLFRYMKDLALPLDIYPAVNRLAQLVGYDFSFPQDSARKFNIVDLPEAQLAALVVVAVKLSSPFDGLERNPTKATDYGALVIDWPAWIKVMKDAEQHPEEGRLNFEQSMSITEQDIFSMADKEMDDYLDFYDQTLVDHGAANSGRSHDFSNMLFKMFPTGSDNPPPVVPVDAEMQSGYSEQDKVKAVVSKMKVVKVVSAEDAGPEIRRPGSYYKRYRRTEDLGDVARAFYTAVAKQAGMSMYSLIRAVFLVDQKLYKWCDREKRREAGLLDDEMDVD</sequence>
<keyword evidence="7" id="KW-0238">DNA-binding</keyword>
<dbReference type="GO" id="GO:0008270">
    <property type="term" value="F:zinc ion binding"/>
    <property type="evidence" value="ECO:0007669"/>
    <property type="project" value="UniProtKB-KW"/>
</dbReference>
<dbReference type="AlphaFoldDB" id="A0A6A5YCL3"/>
<dbReference type="Pfam" id="PF20645">
    <property type="entry name" value="Rrn7_cyclin_C"/>
    <property type="match status" value="1"/>
</dbReference>
<accession>A0A6A5YCL3</accession>
<organism evidence="13 14">
    <name type="scientific">Saccharata proteae CBS 121410</name>
    <dbReference type="NCBI Taxonomy" id="1314787"/>
    <lineage>
        <taxon>Eukaryota</taxon>
        <taxon>Fungi</taxon>
        <taxon>Dikarya</taxon>
        <taxon>Ascomycota</taxon>
        <taxon>Pezizomycotina</taxon>
        <taxon>Dothideomycetes</taxon>
        <taxon>Dothideomycetes incertae sedis</taxon>
        <taxon>Botryosphaeriales</taxon>
        <taxon>Saccharataceae</taxon>
        <taxon>Saccharata</taxon>
    </lineage>
</organism>
<evidence type="ECO:0008006" key="15">
    <source>
        <dbReference type="Google" id="ProtNLM"/>
    </source>
</evidence>
<dbReference type="GO" id="GO:0001164">
    <property type="term" value="F:RNA polymerase I core promoter sequence-specific DNA binding"/>
    <property type="evidence" value="ECO:0007669"/>
    <property type="project" value="InterPro"/>
</dbReference>
<feature type="domain" description="Rrn7/TAF1B C-terminal cyclin" evidence="12">
    <location>
        <begin position="229"/>
        <end position="393"/>
    </location>
</feature>
<dbReference type="GO" id="GO:0070860">
    <property type="term" value="C:RNA polymerase I core factor complex"/>
    <property type="evidence" value="ECO:0007669"/>
    <property type="project" value="InterPro"/>
</dbReference>
<dbReference type="InterPro" id="IPR033599">
    <property type="entry name" value="TAF1B/Rrn7"/>
</dbReference>
<keyword evidence="8" id="KW-0804">Transcription</keyword>
<evidence type="ECO:0000256" key="5">
    <source>
        <dbReference type="ARBA" id="ARBA00022833"/>
    </source>
</evidence>
<dbReference type="EMBL" id="ML978714">
    <property type="protein sequence ID" value="KAF2089632.1"/>
    <property type="molecule type" value="Genomic_DNA"/>
</dbReference>
<evidence type="ECO:0000256" key="1">
    <source>
        <dbReference type="ARBA" id="ARBA00004604"/>
    </source>
</evidence>
<evidence type="ECO:0000313" key="14">
    <source>
        <dbReference type="Proteomes" id="UP000799776"/>
    </source>
</evidence>
<reference evidence="13" key="1">
    <citation type="journal article" date="2020" name="Stud. Mycol.">
        <title>101 Dothideomycetes genomes: a test case for predicting lifestyles and emergence of pathogens.</title>
        <authorList>
            <person name="Haridas S."/>
            <person name="Albert R."/>
            <person name="Binder M."/>
            <person name="Bloem J."/>
            <person name="Labutti K."/>
            <person name="Salamov A."/>
            <person name="Andreopoulos B."/>
            <person name="Baker S."/>
            <person name="Barry K."/>
            <person name="Bills G."/>
            <person name="Bluhm B."/>
            <person name="Cannon C."/>
            <person name="Castanera R."/>
            <person name="Culley D."/>
            <person name="Daum C."/>
            <person name="Ezra D."/>
            <person name="Gonzalez J."/>
            <person name="Henrissat B."/>
            <person name="Kuo A."/>
            <person name="Liang C."/>
            <person name="Lipzen A."/>
            <person name="Lutzoni F."/>
            <person name="Magnuson J."/>
            <person name="Mondo S."/>
            <person name="Nolan M."/>
            <person name="Ohm R."/>
            <person name="Pangilinan J."/>
            <person name="Park H.-J."/>
            <person name="Ramirez L."/>
            <person name="Alfaro M."/>
            <person name="Sun H."/>
            <person name="Tritt A."/>
            <person name="Yoshinaga Y."/>
            <person name="Zwiers L.-H."/>
            <person name="Turgeon B."/>
            <person name="Goodwin S."/>
            <person name="Spatafora J."/>
            <person name="Crous P."/>
            <person name="Grigoriev I."/>
        </authorList>
    </citation>
    <scope>NUCLEOTIDE SEQUENCE</scope>
    <source>
        <strain evidence="13">CBS 121410</strain>
    </source>
</reference>
<proteinExistence type="inferred from homology"/>
<keyword evidence="4" id="KW-0863">Zinc-finger</keyword>
<dbReference type="Pfam" id="PF20644">
    <property type="entry name" value="Rrn7_cyclin_N"/>
    <property type="match status" value="1"/>
</dbReference>
<comment type="subcellular location">
    <subcellularLocation>
        <location evidence="1">Nucleus</location>
        <location evidence="1">Nucleolus</location>
    </subcellularLocation>
</comment>
<dbReference type="PANTHER" id="PTHR31576:SF2">
    <property type="entry name" value="TATA BOX-BINDING PROTEIN-ASSOCIATED FACTOR RNA POLYMERASE I SUBUNIT B"/>
    <property type="match status" value="1"/>
</dbReference>
<protein>
    <recommendedName>
        <fullName evidence="15">RRN7-type domain-containing protein</fullName>
    </recommendedName>
</protein>
<evidence type="ECO:0000256" key="2">
    <source>
        <dbReference type="ARBA" id="ARBA00006899"/>
    </source>
</evidence>
<dbReference type="InterPro" id="IPR048540">
    <property type="entry name" value="Rrn7_cyclin_N"/>
</dbReference>
<keyword evidence="5" id="KW-0862">Zinc</keyword>
<keyword evidence="6" id="KW-0805">Transcription regulation</keyword>
<keyword evidence="9" id="KW-0539">Nucleus</keyword>
<evidence type="ECO:0000256" key="9">
    <source>
        <dbReference type="ARBA" id="ARBA00023242"/>
    </source>
</evidence>